<reference evidence="2 3" key="1">
    <citation type="submission" date="2023-07" db="EMBL/GenBank/DDBJ databases">
        <title>Genomic Encyclopedia of Type Strains, Phase IV (KMG-IV): sequencing the most valuable type-strain genomes for metagenomic binning, comparative biology and taxonomic classification.</title>
        <authorList>
            <person name="Goeker M."/>
        </authorList>
    </citation>
    <scope>NUCLEOTIDE SEQUENCE [LARGE SCALE GENOMIC DNA]</scope>
    <source>
        <strain evidence="2 3">DSM 16980</strain>
    </source>
</reference>
<keyword evidence="3" id="KW-1185">Reference proteome</keyword>
<keyword evidence="2" id="KW-0413">Isomerase</keyword>
<evidence type="ECO:0000313" key="2">
    <source>
        <dbReference type="EMBL" id="MDQ0204645.1"/>
    </source>
</evidence>
<dbReference type="InterPro" id="IPR013022">
    <property type="entry name" value="Xyl_isomerase-like_TIM-brl"/>
</dbReference>
<comment type="caution">
    <text evidence="2">The sequence shown here is derived from an EMBL/GenBank/DDBJ whole genome shotgun (WGS) entry which is preliminary data.</text>
</comment>
<dbReference type="PANTHER" id="PTHR12110">
    <property type="entry name" value="HYDROXYPYRUVATE ISOMERASE"/>
    <property type="match status" value="1"/>
</dbReference>
<dbReference type="GO" id="GO:0016853">
    <property type="term" value="F:isomerase activity"/>
    <property type="evidence" value="ECO:0007669"/>
    <property type="project" value="UniProtKB-KW"/>
</dbReference>
<accession>A0ABT9YAX5</accession>
<dbReference type="Proteomes" id="UP001239167">
    <property type="component" value="Unassembled WGS sequence"/>
</dbReference>
<dbReference type="InterPro" id="IPR036237">
    <property type="entry name" value="Xyl_isomerase-like_sf"/>
</dbReference>
<dbReference type="SUPFAM" id="SSF51658">
    <property type="entry name" value="Xylose isomerase-like"/>
    <property type="match status" value="1"/>
</dbReference>
<dbReference type="EMBL" id="JAUSUE010000019">
    <property type="protein sequence ID" value="MDQ0204645.1"/>
    <property type="molecule type" value="Genomic_DNA"/>
</dbReference>
<sequence>MNIRGIAINADAGLLDGKIDMLRQVLDYYSELGFSQVEIAPHGIGAVYCGHMDKVRLREVQKILSRYSFTYIVHGINALNLMLNDMINYQGFTASMEFAAAIGARIMVYHAGRYMSEENFLNRNRSRPTQSEKKLMWQRECTALQSMGDIAKKYDVVIAVENARPYLDAPNYCYAELLEDLARMIKNVNHGYVGITLDTGHAYLAACQYGYDLMAGVKAIAPYVRHIHLHDNFGRCCASWEKKQHELAAMGRGDMHMPIGMGIIPADGILACLQQYDGSITLEMRPRYKEYYAIALKNAQMLIS</sequence>
<evidence type="ECO:0000313" key="3">
    <source>
        <dbReference type="Proteomes" id="UP001239167"/>
    </source>
</evidence>
<dbReference type="PANTHER" id="PTHR12110:SF53">
    <property type="entry name" value="BLR5974 PROTEIN"/>
    <property type="match status" value="1"/>
</dbReference>
<dbReference type="InterPro" id="IPR050312">
    <property type="entry name" value="IolE/XylAMocC-like"/>
</dbReference>
<protein>
    <submittedName>
        <fullName evidence="2">Sugar phosphate isomerase/epimerase</fullName>
    </submittedName>
</protein>
<proteinExistence type="predicted"/>
<feature type="domain" description="Xylose isomerase-like TIM barrel" evidence="1">
    <location>
        <begin position="27"/>
        <end position="287"/>
    </location>
</feature>
<organism evidence="2 3">
    <name type="scientific">Pectinatus haikarae</name>
    <dbReference type="NCBI Taxonomy" id="349096"/>
    <lineage>
        <taxon>Bacteria</taxon>
        <taxon>Bacillati</taxon>
        <taxon>Bacillota</taxon>
        <taxon>Negativicutes</taxon>
        <taxon>Selenomonadales</taxon>
        <taxon>Selenomonadaceae</taxon>
        <taxon>Pectinatus</taxon>
    </lineage>
</organism>
<dbReference type="Gene3D" id="3.20.20.150">
    <property type="entry name" value="Divalent-metal-dependent TIM barrel enzymes"/>
    <property type="match status" value="1"/>
</dbReference>
<evidence type="ECO:0000259" key="1">
    <source>
        <dbReference type="Pfam" id="PF01261"/>
    </source>
</evidence>
<dbReference type="Pfam" id="PF01261">
    <property type="entry name" value="AP_endonuc_2"/>
    <property type="match status" value="1"/>
</dbReference>
<dbReference type="RefSeq" id="WP_307224946.1">
    <property type="nucleotide sequence ID" value="NZ_CP116940.1"/>
</dbReference>
<gene>
    <name evidence="2" type="ORF">J2S01_002377</name>
</gene>
<name>A0ABT9YAX5_9FIRM</name>